<accession>A0ABQ8T7X1</accession>
<dbReference type="Proteomes" id="UP001148838">
    <property type="component" value="Unassembled WGS sequence"/>
</dbReference>
<protein>
    <submittedName>
        <fullName evidence="1">Uncharacterized protein</fullName>
    </submittedName>
</protein>
<proteinExistence type="predicted"/>
<evidence type="ECO:0000313" key="1">
    <source>
        <dbReference type="EMBL" id="KAJ4441795.1"/>
    </source>
</evidence>
<dbReference type="EMBL" id="JAJSOF020000015">
    <property type="protein sequence ID" value="KAJ4441795.1"/>
    <property type="molecule type" value="Genomic_DNA"/>
</dbReference>
<sequence length="194" mass="21832">MTGLCVGGNEPPGSLKANKNSALPYDEGWVESRKILSDTGTRTRVFSAPPILHSMVTQNSCTEISYVLRYRSTRRTWRTYFRNSPIGGICLRELHKFQEAAGASIVDCGRPVYKCELKTNDYIKVNDIRSSEKSILSRLRTSHNSARSELEKASDRNWPIRTLLAEQSDGITMFRIPPMTSLMLHRCCTGSISL</sequence>
<reference evidence="1 2" key="1">
    <citation type="journal article" date="2022" name="Allergy">
        <title>Genome assembly and annotation of Periplaneta americana reveal a comprehensive cockroach allergen profile.</title>
        <authorList>
            <person name="Wang L."/>
            <person name="Xiong Q."/>
            <person name="Saelim N."/>
            <person name="Wang L."/>
            <person name="Nong W."/>
            <person name="Wan A.T."/>
            <person name="Shi M."/>
            <person name="Liu X."/>
            <person name="Cao Q."/>
            <person name="Hui J.H.L."/>
            <person name="Sookrung N."/>
            <person name="Leung T.F."/>
            <person name="Tungtrongchitr A."/>
            <person name="Tsui S.K.W."/>
        </authorList>
    </citation>
    <scope>NUCLEOTIDE SEQUENCE [LARGE SCALE GENOMIC DNA]</scope>
    <source>
        <strain evidence="1">PWHHKU_190912</strain>
    </source>
</reference>
<name>A0ABQ8T7X1_PERAM</name>
<evidence type="ECO:0000313" key="2">
    <source>
        <dbReference type="Proteomes" id="UP001148838"/>
    </source>
</evidence>
<organism evidence="1 2">
    <name type="scientific">Periplaneta americana</name>
    <name type="common">American cockroach</name>
    <name type="synonym">Blatta americana</name>
    <dbReference type="NCBI Taxonomy" id="6978"/>
    <lineage>
        <taxon>Eukaryota</taxon>
        <taxon>Metazoa</taxon>
        <taxon>Ecdysozoa</taxon>
        <taxon>Arthropoda</taxon>
        <taxon>Hexapoda</taxon>
        <taxon>Insecta</taxon>
        <taxon>Pterygota</taxon>
        <taxon>Neoptera</taxon>
        <taxon>Polyneoptera</taxon>
        <taxon>Dictyoptera</taxon>
        <taxon>Blattodea</taxon>
        <taxon>Blattoidea</taxon>
        <taxon>Blattidae</taxon>
        <taxon>Blattinae</taxon>
        <taxon>Periplaneta</taxon>
    </lineage>
</organism>
<comment type="caution">
    <text evidence="1">The sequence shown here is derived from an EMBL/GenBank/DDBJ whole genome shotgun (WGS) entry which is preliminary data.</text>
</comment>
<keyword evidence="2" id="KW-1185">Reference proteome</keyword>
<gene>
    <name evidence="1" type="ORF">ANN_11653</name>
</gene>